<proteinExistence type="predicted"/>
<keyword evidence="1" id="KW-0812">Transmembrane</keyword>
<sequence length="403" mass="45399">MNLPHSAVILKSATALNRLMQTSRQALLLAALFVISLPTAMAIESIGEPNYTTDDWFLYQGYTEQLVDQLSDAWQDEQNFEGVTLTTREELRVTQLGTESCTILTWSGDCVKAQMTHLVNFTVDWQDNTTNYENDTLNMSISYTATHWKSRGTAGWEKLDTTTLTITQFSGGGEDNFLEHELQEVALTRRIGTFPETIQIGELWDVEKTVQVSGLERTRENRGLWTEDEYNRSTVTQLSYQVLGERGVYYGVDNTKLHDTLAIQRVDLGDNTTTIDFFREEGFLAHTETWQNGTLLLSATLTDFRYYVNEPHASTMSTNWLLPTVLICMVVLVVIGIGATWFGISTVPKTRIELDDASTLDSVADSESTQKKSSGLIEKAQEKTFDVKEIESKIDSLDDIDET</sequence>
<dbReference type="EMBL" id="KF900480">
    <property type="protein sequence ID" value="AIE96465.1"/>
    <property type="molecule type" value="Genomic_DNA"/>
</dbReference>
<name>A0A075FXH4_9EURY</name>
<organism evidence="2">
    <name type="scientific">uncultured marine group II/III euryarchaeote AD1000_80_C01</name>
    <dbReference type="NCBI Taxonomy" id="1457813"/>
    <lineage>
        <taxon>Archaea</taxon>
        <taxon>Methanobacteriati</taxon>
        <taxon>Methanobacteriota</taxon>
        <taxon>environmental samples</taxon>
    </lineage>
</organism>
<keyword evidence="1" id="KW-0472">Membrane</keyword>
<protein>
    <submittedName>
        <fullName evidence="2">Uncharacterized protein</fullName>
    </submittedName>
</protein>
<evidence type="ECO:0000313" key="2">
    <source>
        <dbReference type="EMBL" id="AIE96465.1"/>
    </source>
</evidence>
<reference evidence="2" key="1">
    <citation type="journal article" date="2014" name="Genome Biol. Evol.">
        <title>Pangenome evidence for extensive interdomain horizontal transfer affecting lineage core and shell genes in uncultured planktonic thaumarchaeota and euryarchaeota.</title>
        <authorList>
            <person name="Deschamps P."/>
            <person name="Zivanovic Y."/>
            <person name="Moreira D."/>
            <person name="Rodriguez-Valera F."/>
            <person name="Lopez-Garcia P."/>
        </authorList>
    </citation>
    <scope>NUCLEOTIDE SEQUENCE</scope>
</reference>
<evidence type="ECO:0000256" key="1">
    <source>
        <dbReference type="SAM" id="Phobius"/>
    </source>
</evidence>
<feature type="transmembrane region" description="Helical" evidence="1">
    <location>
        <begin position="320"/>
        <end position="344"/>
    </location>
</feature>
<accession>A0A075FXH4</accession>
<dbReference type="AlphaFoldDB" id="A0A075FXH4"/>
<keyword evidence="1" id="KW-1133">Transmembrane helix</keyword>